<organism evidence="2 3">
    <name type="scientific">Clavibacter michiganensis</name>
    <dbReference type="NCBI Taxonomy" id="28447"/>
    <lineage>
        <taxon>Bacteria</taxon>
        <taxon>Bacillati</taxon>
        <taxon>Actinomycetota</taxon>
        <taxon>Actinomycetes</taxon>
        <taxon>Micrococcales</taxon>
        <taxon>Microbacteriaceae</taxon>
        <taxon>Clavibacter</taxon>
    </lineage>
</organism>
<accession>A0A251XXJ8</accession>
<proteinExistence type="predicted"/>
<dbReference type="AlphaFoldDB" id="A0A251XXJ8"/>
<dbReference type="GO" id="GO:0050135">
    <property type="term" value="F:NADP+ nucleosidase activity"/>
    <property type="evidence" value="ECO:0007669"/>
    <property type="project" value="InterPro"/>
</dbReference>
<dbReference type="Pfam" id="PF10137">
    <property type="entry name" value="CAP12-PCTIR_TIR"/>
    <property type="match status" value="1"/>
</dbReference>
<comment type="caution">
    <text evidence="2">The sequence shown here is derived from an EMBL/GenBank/DDBJ whole genome shotgun (WGS) entry which is preliminary data.</text>
</comment>
<name>A0A251XXJ8_9MICO</name>
<evidence type="ECO:0000259" key="1">
    <source>
        <dbReference type="Pfam" id="PF10137"/>
    </source>
</evidence>
<feature type="domain" description="CD-NTase-associated protein 12/Pycsar effector protein TIR" evidence="1">
    <location>
        <begin position="12"/>
        <end position="132"/>
    </location>
</feature>
<reference evidence="2 3" key="1">
    <citation type="submission" date="2016-08" db="EMBL/GenBank/DDBJ databases">
        <title>Genome sequence of Clavibacter michiganensis spp. strain CASJ009.</title>
        <authorList>
            <person name="Thapa S.P."/>
            <person name="Coaker G."/>
        </authorList>
    </citation>
    <scope>NUCLEOTIDE SEQUENCE [LARGE SCALE GENOMIC DNA]</scope>
    <source>
        <strain evidence="2">CASJ009</strain>
    </source>
</reference>
<dbReference type="InterPro" id="IPR019302">
    <property type="entry name" value="CAP12/PCTIR_TIR_dom"/>
</dbReference>
<dbReference type="Proteomes" id="UP000195106">
    <property type="component" value="Unassembled WGS sequence"/>
</dbReference>
<evidence type="ECO:0000313" key="2">
    <source>
        <dbReference type="EMBL" id="OUE09878.1"/>
    </source>
</evidence>
<sequence>MTAPAAEQPASIFIVHGHDEAALNSIRIFVYKHTGIMPISLAEEAGRGQTIIEKFETYGVAASFVIVLLTPDDVGQTIGSHQAGTEPNARARQNVVLELGYFIGKIGRENIVVVDADVERPSDLAGLSYVEYPGSNWKDALRTELDAAGLISA</sequence>
<gene>
    <name evidence="2" type="ORF">CMsap09_13100</name>
</gene>
<evidence type="ECO:0000313" key="3">
    <source>
        <dbReference type="Proteomes" id="UP000195106"/>
    </source>
</evidence>
<dbReference type="EMBL" id="MDHJ01000001">
    <property type="protein sequence ID" value="OUE09878.1"/>
    <property type="molecule type" value="Genomic_DNA"/>
</dbReference>
<protein>
    <submittedName>
        <fullName evidence="2">Putative nucleotide-binding protein containing TIR-like domain protein</fullName>
    </submittedName>
</protein>